<accession>A0A224YGY8</accession>
<organism evidence="2">
    <name type="scientific">Rhipicephalus zambeziensis</name>
    <dbReference type="NCBI Taxonomy" id="60191"/>
    <lineage>
        <taxon>Eukaryota</taxon>
        <taxon>Metazoa</taxon>
        <taxon>Ecdysozoa</taxon>
        <taxon>Arthropoda</taxon>
        <taxon>Chelicerata</taxon>
        <taxon>Arachnida</taxon>
        <taxon>Acari</taxon>
        <taxon>Parasitiformes</taxon>
        <taxon>Ixodida</taxon>
        <taxon>Ixodoidea</taxon>
        <taxon>Ixodidae</taxon>
        <taxon>Rhipicephalinae</taxon>
        <taxon>Rhipicephalus</taxon>
        <taxon>Rhipicephalus</taxon>
    </lineage>
</organism>
<evidence type="ECO:0000313" key="2">
    <source>
        <dbReference type="EMBL" id="MAA13731.1"/>
    </source>
</evidence>
<reference evidence="2" key="1">
    <citation type="journal article" date="2017" name="Parasit. Vectors">
        <title>Sialotranscriptomics of Rhipicephalus zambeziensis reveals intricate expression profiles of secretory proteins and suggests tight temporal transcriptional regulation during blood-feeding.</title>
        <authorList>
            <person name="de Castro M.H."/>
            <person name="de Klerk D."/>
            <person name="Pienaar R."/>
            <person name="Rees D.J.G."/>
            <person name="Mans B.J."/>
        </authorList>
    </citation>
    <scope>NUCLEOTIDE SEQUENCE</scope>
    <source>
        <tissue evidence="2">Salivary glands</tissue>
    </source>
</reference>
<feature type="signal peptide" evidence="1">
    <location>
        <begin position="1"/>
        <end position="23"/>
    </location>
</feature>
<proteinExistence type="predicted"/>
<evidence type="ECO:0008006" key="3">
    <source>
        <dbReference type="Google" id="ProtNLM"/>
    </source>
</evidence>
<keyword evidence="1" id="KW-0732">Signal</keyword>
<feature type="chain" id="PRO_5013053260" description="Lipocalin" evidence="1">
    <location>
        <begin position="24"/>
        <end position="229"/>
    </location>
</feature>
<dbReference type="EMBL" id="GFPF01002585">
    <property type="protein sequence ID" value="MAA13731.1"/>
    <property type="molecule type" value="Transcribed_RNA"/>
</dbReference>
<dbReference type="AlphaFoldDB" id="A0A224YGY8"/>
<name>A0A224YGY8_9ACAR</name>
<evidence type="ECO:0000256" key="1">
    <source>
        <dbReference type="SAM" id="SignalP"/>
    </source>
</evidence>
<sequence>MAGLFKILVVGLVVIAAVTWCEGDEAVQGAEPADGTATKGTQAQPQNKFREFVTRHRVFWSTQGSARHGNCTWYLVNDLNEASVRFEVGYHHDGARECSSIYKRRYFGGNDTVFDVADVFGIASFLRIHYSTETCAVVQDVEWSQTKDHNSVSCKIADGHLDLFPTKSCCYTNDTQQLATSPMARWMGEVPSPHYCSRLSYTIYVIDSLKDNVPKDCIKKYEELKTGRD</sequence>
<protein>
    <recommendedName>
        <fullName evidence="3">Lipocalin</fullName>
    </recommendedName>
</protein>